<dbReference type="Gene3D" id="1.20.810.10">
    <property type="entry name" value="Cytochrome Bc1 Complex, Chain C"/>
    <property type="match status" value="1"/>
</dbReference>
<evidence type="ECO:0000313" key="4">
    <source>
        <dbReference type="Proteomes" id="UP000323337"/>
    </source>
</evidence>
<dbReference type="PANTHER" id="PTHR19271">
    <property type="entry name" value="CYTOCHROME B"/>
    <property type="match status" value="1"/>
</dbReference>
<feature type="domain" description="Cytochrome b/b6 N-terminal region profile" evidence="2">
    <location>
        <begin position="1"/>
        <end position="205"/>
    </location>
</feature>
<evidence type="ECO:0000313" key="3">
    <source>
        <dbReference type="EMBL" id="TYB32873.1"/>
    </source>
</evidence>
<dbReference type="SUPFAM" id="SSF81342">
    <property type="entry name" value="Transmembrane di-heme cytochromes"/>
    <property type="match status" value="1"/>
</dbReference>
<evidence type="ECO:0000256" key="1">
    <source>
        <dbReference type="SAM" id="Phobius"/>
    </source>
</evidence>
<dbReference type="PIRSF" id="PIRSF000032">
    <property type="entry name" value="Cytochrome_b6"/>
    <property type="match status" value="1"/>
</dbReference>
<dbReference type="GO" id="GO:0009055">
    <property type="term" value="F:electron transfer activity"/>
    <property type="evidence" value="ECO:0007669"/>
    <property type="project" value="InterPro"/>
</dbReference>
<feature type="transmembrane region" description="Helical" evidence="1">
    <location>
        <begin position="174"/>
        <end position="194"/>
    </location>
</feature>
<sequence>MFTAFLKHLFPRVVLARNLKITYTFCLGGMAFTVFLLLIVTGCLLLFYYTPSPDNAYKSILFIEENVFGGKLIRNIHRMGSHFFLILIFLHTLRVLLTGSFKFRKYNWVVGMFLLLLVLFEGYTGYLLPMDQLAYWATQTGMELFKIFPLGELIVEEILIPDGVGGPLTLSRFFAFHVFVIPLIIMILCVILFYRIRKDKGVLPYL</sequence>
<comment type="caution">
    <text evidence="3">The sequence shown here is derived from an EMBL/GenBank/DDBJ whole genome shotgun (WGS) entry which is preliminary data.</text>
</comment>
<dbReference type="GO" id="GO:0016491">
    <property type="term" value="F:oxidoreductase activity"/>
    <property type="evidence" value="ECO:0007669"/>
    <property type="project" value="InterPro"/>
</dbReference>
<gene>
    <name evidence="3" type="ORF">FXF49_09250</name>
</gene>
<dbReference type="PROSITE" id="PS51002">
    <property type="entry name" value="CYTB_NTER"/>
    <property type="match status" value="1"/>
</dbReference>
<dbReference type="Pfam" id="PF00033">
    <property type="entry name" value="Cytochrome_B"/>
    <property type="match status" value="1"/>
</dbReference>
<dbReference type="AlphaFoldDB" id="A0A5D0MMP3"/>
<protein>
    <submittedName>
        <fullName evidence="3">DUF4405 domain-containing protein</fullName>
    </submittedName>
</protein>
<dbReference type="InterPro" id="IPR016174">
    <property type="entry name" value="Di-haem_cyt_TM"/>
</dbReference>
<feature type="transmembrane region" description="Helical" evidence="1">
    <location>
        <begin position="79"/>
        <end position="97"/>
    </location>
</feature>
<feature type="transmembrane region" description="Helical" evidence="1">
    <location>
        <begin position="21"/>
        <end position="49"/>
    </location>
</feature>
<dbReference type="GO" id="GO:0016020">
    <property type="term" value="C:membrane"/>
    <property type="evidence" value="ECO:0007669"/>
    <property type="project" value="InterPro"/>
</dbReference>
<dbReference type="Proteomes" id="UP000323337">
    <property type="component" value="Unassembled WGS sequence"/>
</dbReference>
<dbReference type="GO" id="GO:0022904">
    <property type="term" value="P:respiratory electron transport chain"/>
    <property type="evidence" value="ECO:0007669"/>
    <property type="project" value="InterPro"/>
</dbReference>
<evidence type="ECO:0000259" key="2">
    <source>
        <dbReference type="PROSITE" id="PS51002"/>
    </source>
</evidence>
<dbReference type="InterPro" id="IPR027387">
    <property type="entry name" value="Cytb/b6-like_sf"/>
</dbReference>
<dbReference type="InterPro" id="IPR005797">
    <property type="entry name" value="Cyt_b/b6_N"/>
</dbReference>
<keyword evidence="1" id="KW-1133">Transmembrane helix</keyword>
<keyword evidence="1" id="KW-0812">Transmembrane</keyword>
<organism evidence="3 4">
    <name type="scientific">Flexistipes sinusarabici</name>
    <dbReference type="NCBI Taxonomy" id="2352"/>
    <lineage>
        <taxon>Bacteria</taxon>
        <taxon>Pseudomonadati</taxon>
        <taxon>Deferribacterota</taxon>
        <taxon>Deferribacteres</taxon>
        <taxon>Deferribacterales</taxon>
        <taxon>Flexistipitaceae</taxon>
        <taxon>Flexistipes</taxon>
    </lineage>
</organism>
<feature type="transmembrane region" description="Helical" evidence="1">
    <location>
        <begin position="109"/>
        <end position="128"/>
    </location>
</feature>
<proteinExistence type="predicted"/>
<dbReference type="EMBL" id="VSIV01000244">
    <property type="protein sequence ID" value="TYB32873.1"/>
    <property type="molecule type" value="Genomic_DNA"/>
</dbReference>
<name>A0A5D0MMP3_FLESI</name>
<dbReference type="PANTHER" id="PTHR19271:SF16">
    <property type="entry name" value="CYTOCHROME B"/>
    <property type="match status" value="1"/>
</dbReference>
<dbReference type="RefSeq" id="WP_303701618.1">
    <property type="nucleotide sequence ID" value="NZ_VSIV01000244.1"/>
</dbReference>
<accession>A0A5D0MMP3</accession>
<keyword evidence="1" id="KW-0472">Membrane</keyword>
<reference evidence="3 4" key="1">
    <citation type="submission" date="2019-08" db="EMBL/GenBank/DDBJ databases">
        <title>Genomic characterization of a novel candidate phylum (ARYD3) from a high temperature, high salinity tertiary oil reservoir in north central Oklahoma, USA.</title>
        <authorList>
            <person name="Youssef N.H."/>
            <person name="Yadav A."/>
            <person name="Elshahed M.S."/>
        </authorList>
    </citation>
    <scope>NUCLEOTIDE SEQUENCE [LARGE SCALE GENOMIC DNA]</scope>
    <source>
        <strain evidence="3">ARYD1</strain>
    </source>
</reference>